<evidence type="ECO:0000313" key="1">
    <source>
        <dbReference type="EMBL" id="PYE50436.1"/>
    </source>
</evidence>
<gene>
    <name evidence="1" type="ORF">DES52_11853</name>
</gene>
<keyword evidence="2" id="KW-1185">Reference proteome</keyword>
<dbReference type="RefSeq" id="WP_146237384.1">
    <property type="nucleotide sequence ID" value="NZ_QJSX01000018.1"/>
</dbReference>
<dbReference type="EMBL" id="QJSX01000018">
    <property type="protein sequence ID" value="PYE50436.1"/>
    <property type="molecule type" value="Genomic_DNA"/>
</dbReference>
<accession>A0A318S0M1</accession>
<sequence length="120" mass="13261">MPGPAGQPPCTTARISITRYLRSSPEPKTPEHLRTLILDEALLMHLTQVEAVFPGSVVSIEDLVVENTKAVLRGRLRDVRHDNTHGVPAFERGVDVAIFVIYEVNHDRAPGHSTALDTFK</sequence>
<reference evidence="1 2" key="1">
    <citation type="submission" date="2018-06" db="EMBL/GenBank/DDBJ databases">
        <title>Genomic Encyclopedia of Type Strains, Phase IV (KMG-IV): sequencing the most valuable type-strain genomes for metagenomic binning, comparative biology and taxonomic classification.</title>
        <authorList>
            <person name="Goeker M."/>
        </authorList>
    </citation>
    <scope>NUCLEOTIDE SEQUENCE [LARGE SCALE GENOMIC DNA]</scope>
    <source>
        <strain evidence="1 2">DSM 18048</strain>
    </source>
</reference>
<evidence type="ECO:0000313" key="2">
    <source>
        <dbReference type="Proteomes" id="UP000248326"/>
    </source>
</evidence>
<organism evidence="1 2">
    <name type="scientific">Deinococcus yavapaiensis KR-236</name>
    <dbReference type="NCBI Taxonomy" id="694435"/>
    <lineage>
        <taxon>Bacteria</taxon>
        <taxon>Thermotogati</taxon>
        <taxon>Deinococcota</taxon>
        <taxon>Deinococci</taxon>
        <taxon>Deinococcales</taxon>
        <taxon>Deinococcaceae</taxon>
        <taxon>Deinococcus</taxon>
    </lineage>
</organism>
<name>A0A318S0M1_9DEIO</name>
<proteinExistence type="predicted"/>
<dbReference type="Proteomes" id="UP000248326">
    <property type="component" value="Unassembled WGS sequence"/>
</dbReference>
<protein>
    <submittedName>
        <fullName evidence="1">Uncharacterized protein</fullName>
    </submittedName>
</protein>
<comment type="caution">
    <text evidence="1">The sequence shown here is derived from an EMBL/GenBank/DDBJ whole genome shotgun (WGS) entry which is preliminary data.</text>
</comment>
<dbReference type="AlphaFoldDB" id="A0A318S0M1"/>